<dbReference type="EMBL" id="QMEB01000246">
    <property type="protein sequence ID" value="NMG22330.1"/>
    <property type="molecule type" value="Genomic_DNA"/>
</dbReference>
<proteinExistence type="predicted"/>
<reference evidence="1 2" key="1">
    <citation type="submission" date="2018-06" db="EMBL/GenBank/DDBJ databases">
        <title>Comparative genomics of Brasilonema spp. strains.</title>
        <authorList>
            <person name="Alvarenga D.O."/>
            <person name="Fiore M.F."/>
            <person name="Varani A.M."/>
        </authorList>
    </citation>
    <scope>NUCLEOTIDE SEQUENCE [LARGE SCALE GENOMIC DNA]</scope>
    <source>
        <strain evidence="1 2">SPC951</strain>
    </source>
</reference>
<evidence type="ECO:0000313" key="2">
    <source>
        <dbReference type="Proteomes" id="UP000718564"/>
    </source>
</evidence>
<dbReference type="Proteomes" id="UP000718564">
    <property type="component" value="Unassembled WGS sequence"/>
</dbReference>
<accession>A0ABX1PCX1</accession>
<comment type="caution">
    <text evidence="1">The sequence shown here is derived from an EMBL/GenBank/DDBJ whole genome shotgun (WGS) entry which is preliminary data.</text>
</comment>
<organism evidence="1 2">
    <name type="scientific">Brasilonema bromeliae SPC951</name>
    <dbReference type="NCBI Taxonomy" id="385972"/>
    <lineage>
        <taxon>Bacteria</taxon>
        <taxon>Bacillati</taxon>
        <taxon>Cyanobacteriota</taxon>
        <taxon>Cyanophyceae</taxon>
        <taxon>Nostocales</taxon>
        <taxon>Scytonemataceae</taxon>
        <taxon>Brasilonema</taxon>
        <taxon>Bromeliae group (in: Brasilonema)</taxon>
    </lineage>
</organism>
<protein>
    <submittedName>
        <fullName evidence="1">Uncharacterized protein</fullName>
    </submittedName>
</protein>
<keyword evidence="2" id="KW-1185">Reference proteome</keyword>
<gene>
    <name evidence="1" type="ORF">DP116_23900</name>
</gene>
<sequence>MTKVRGDCSMLIKQKKLEDAYNFVLQDPRDMVRAELLKPQFPVMEAYIPRLQRLKCGVTVIGWLSRRHPNFPHSER</sequence>
<name>A0ABX1PCX1_9CYAN</name>
<evidence type="ECO:0000313" key="1">
    <source>
        <dbReference type="EMBL" id="NMG22330.1"/>
    </source>
</evidence>